<evidence type="ECO:0000313" key="1">
    <source>
        <dbReference type="EMBL" id="VVM07344.1"/>
    </source>
</evidence>
<dbReference type="OrthoDB" id="9771846at2"/>
<proteinExistence type="predicted"/>
<protein>
    <recommendedName>
        <fullName evidence="3">Sulfotransferase family protein</fullName>
    </recommendedName>
</protein>
<dbReference type="PIRSF" id="PIRSF029407">
    <property type="entry name" value="UCP029407"/>
    <property type="match status" value="1"/>
</dbReference>
<name>A0A5E6MEE2_9BACT</name>
<sequence>MKSHAVLVLGMQRCGTSALTRCLGFLGVELGSEFIEPAEANPTGFWEDSKFLAINRRLTQLLGEEGDRFWEHSAPLEIPASSPEVRSLMSEAIESIRGRFAACPWWAFKDPRTLRALPFWEEALVRGGMEIIEVIAVRHPLACAESLLRRDGIPEDRSLLLWVSHYLAHWPRVAARPFVAVDYDRLLEEPERELRRLSDRLGLPWRETAVEEAGRFLRADLQHTRFAAEDLQDRPDISPLVVETFQSLNDLCADREPKVASSRMRSLHAEFRRMVPLLRIIDAERLPTNSVFMAELQECRSILATRAREVAALRTQIGASRTYRLLLRLHTLERSFRGLRKRLLGSRSHESQ</sequence>
<dbReference type="Gene3D" id="3.40.50.300">
    <property type="entry name" value="P-loop containing nucleotide triphosphate hydrolases"/>
    <property type="match status" value="1"/>
</dbReference>
<dbReference type="EMBL" id="CABFVA020000089">
    <property type="protein sequence ID" value="VVM07344.1"/>
    <property type="molecule type" value="Genomic_DNA"/>
</dbReference>
<keyword evidence="2" id="KW-1185">Reference proteome</keyword>
<dbReference type="InterPro" id="IPR027417">
    <property type="entry name" value="P-loop_NTPase"/>
</dbReference>
<dbReference type="Pfam" id="PF13469">
    <property type="entry name" value="Sulfotransfer_3"/>
    <property type="match status" value="1"/>
</dbReference>
<dbReference type="InterPro" id="IPR014556">
    <property type="entry name" value="UCP029407"/>
</dbReference>
<dbReference type="SUPFAM" id="SSF52540">
    <property type="entry name" value="P-loop containing nucleoside triphosphate hydrolases"/>
    <property type="match status" value="1"/>
</dbReference>
<reference evidence="1 2" key="1">
    <citation type="submission" date="2019-09" db="EMBL/GenBank/DDBJ databases">
        <authorList>
            <person name="Cremers G."/>
        </authorList>
    </citation>
    <scope>NUCLEOTIDE SEQUENCE [LARGE SCALE GENOMIC DNA]</scope>
    <source>
        <strain evidence="1">4A</strain>
    </source>
</reference>
<dbReference type="RefSeq" id="WP_142660513.1">
    <property type="nucleotide sequence ID" value="NZ_CABFVA020000089.1"/>
</dbReference>
<organism evidence="1 2">
    <name type="scientific">Methylacidimicrobium tartarophylax</name>
    <dbReference type="NCBI Taxonomy" id="1041768"/>
    <lineage>
        <taxon>Bacteria</taxon>
        <taxon>Pseudomonadati</taxon>
        <taxon>Verrucomicrobiota</taxon>
        <taxon>Methylacidimicrobium</taxon>
    </lineage>
</organism>
<dbReference type="Proteomes" id="UP000334923">
    <property type="component" value="Unassembled WGS sequence"/>
</dbReference>
<evidence type="ECO:0000313" key="2">
    <source>
        <dbReference type="Proteomes" id="UP000334923"/>
    </source>
</evidence>
<evidence type="ECO:0008006" key="3">
    <source>
        <dbReference type="Google" id="ProtNLM"/>
    </source>
</evidence>
<gene>
    <name evidence="1" type="ORF">MAMT_01700</name>
</gene>
<accession>A0A5E6MEE2</accession>
<dbReference type="AlphaFoldDB" id="A0A5E6MEE2"/>